<accession>A0A7C4EMK5</accession>
<reference evidence="1" key="1">
    <citation type="journal article" date="2020" name="mSystems">
        <title>Genome- and Community-Level Interaction Insights into Carbon Utilization and Element Cycling Functions of Hydrothermarchaeota in Hydrothermal Sediment.</title>
        <authorList>
            <person name="Zhou Z."/>
            <person name="Liu Y."/>
            <person name="Xu W."/>
            <person name="Pan J."/>
            <person name="Luo Z.H."/>
            <person name="Li M."/>
        </authorList>
    </citation>
    <scope>NUCLEOTIDE SEQUENCE [LARGE SCALE GENOMIC DNA]</scope>
    <source>
        <strain evidence="1">SpSt-788</strain>
    </source>
</reference>
<dbReference type="Pfam" id="PF06252">
    <property type="entry name" value="GemA"/>
    <property type="match status" value="1"/>
</dbReference>
<sequence length="161" mass="18900">MQNKGITKRQIKLIHTLKNRLGWDDLQYRMFLMENSPNFASSCLDLGEEVAESIIIKMRAEAVKKGLWQDYAKIKKYEALDGRERMATGAQLRKIEAMWKEICTVKDEKGRAKILRAMLWKKFKVSDLRFLEDYQVKKVIKMLEAMKQRSKNATNTLQAVR</sequence>
<gene>
    <name evidence="1" type="ORF">ENV75_05105</name>
</gene>
<proteinExistence type="predicted"/>
<dbReference type="AlphaFoldDB" id="A0A7C4EMK5"/>
<evidence type="ECO:0000313" key="1">
    <source>
        <dbReference type="EMBL" id="HGG99808.1"/>
    </source>
</evidence>
<name>A0A7C4EMK5_9BACT</name>
<protein>
    <submittedName>
        <fullName evidence="1">DUF1018 domain-containing protein</fullName>
    </submittedName>
</protein>
<dbReference type="EMBL" id="DTHO01000056">
    <property type="protein sequence ID" value="HGG99808.1"/>
    <property type="molecule type" value="Genomic_DNA"/>
</dbReference>
<dbReference type="InterPro" id="IPR009363">
    <property type="entry name" value="Phage_Mu_Gp16"/>
</dbReference>
<comment type="caution">
    <text evidence="1">The sequence shown here is derived from an EMBL/GenBank/DDBJ whole genome shotgun (WGS) entry which is preliminary data.</text>
</comment>
<organism evidence="1">
    <name type="scientific">Thermodesulfovibrio aggregans</name>
    <dbReference type="NCBI Taxonomy" id="86166"/>
    <lineage>
        <taxon>Bacteria</taxon>
        <taxon>Pseudomonadati</taxon>
        <taxon>Nitrospirota</taxon>
        <taxon>Thermodesulfovibrionia</taxon>
        <taxon>Thermodesulfovibrionales</taxon>
        <taxon>Thermodesulfovibrionaceae</taxon>
        <taxon>Thermodesulfovibrio</taxon>
    </lineage>
</organism>